<dbReference type="SMART" id="SM00388">
    <property type="entry name" value="HisKA"/>
    <property type="match status" value="1"/>
</dbReference>
<sequence>MPDPSSPKAVVFVPPTEFTVERIFPIRNLVGDSRDTLAQEVLHHPIAETKGVGELASKVPAQTSSKGGVEDSKKLDATPKSTSLPPPYPKVPPGDTIRKLSESYLDDGEGHGRRRTERARLIPTTDGKPDVLLGIISDRTTPTFQRCEDEPIHTPGAVQQYGVLLALKFNDHEDRDLEVRIASENSRILLGYGPEELFRLKSFINILDSETQEDLLARIHNALKQRSNDKHPDRTQDTQLDVFHATFILPSGAQNELWCALHIANGSQDLVILEFEPYTEIFSLPEVDYQKTLPPTPVHTLDIDVPPEEQQKSRTTKSFPLRITKIARRKKQYGVSSMDIFNAMTQAQQQLAGAKSVQQVLDIVVGIVAELTGFHRVMLYRFDSQKNGCVDAELVNPQASDDLFRGLHFPASDIPKQARELYKINRIRILYDRDAETARLVCRELTDFEVPLDLTHSYLRAMSPIHLKYLGNMGVRSSMSISILINSDLWGLVACHGYGDLGIRVTLPIRELCRNIGDCAATNIERLLMLQRIESRKPPTTTPPTQNPAGFIAASSADLLRVFGADFGLLSIQGEARAIGKLEPYREALAILAYLQMHRFTTVHACKNINSEFPDISYPPGIHTLSGLLVVPLSITGSDFLVFFRRGELREVRWAGNPYEKVNKPGSEYLEPRMSFKRWTETVRGMSKEWTEDQMETASVLSLLYGRFIEIWRQKESAGQRNRMTRLLIQNAAHEVRTPLNAIVNYLEMALENKIDDNTREILGKVSTASNSLVYVINDLLSLTKIEHGVAPSREDSFDLTGTILDTLNSFKHEAIRKGLDLTVSAHQGLPDMIKGDPARLRQVLSNVTSNAFQHSVEGGIKVDIRPIRIEGNTSIISITVQDMGIGMSESQLDDLFQEFEQVNDEEIITNSNTPISIACEGGSLGIGLAVVARYVKNLKGQIRVQSELGKGTIFGIELPFEHAPETSPTAQIVPPSPDEAPQPKTVPFEGDAPVVTAQFTGQTKSKLIRPTILPDGVISPTPDLQQPDNMTSGDEPSGTLSSQSSTDPSSSNFPFPRMDGEPQGPCLSVLIAEDNPVNAKVLTRRLQKLGHEVDLALDGQQCRDHFASNPQTVDVILMDLQMPLVDGASSTKMIRQYETELIEELRRTRPRVPIIAVSASLIEDKRYDYVQSGFDAWLLKPINVQRLSLLLRGVKSPELRRNALYTPGQWENGGWFLA</sequence>
<dbReference type="InterPro" id="IPR003018">
    <property type="entry name" value="GAF"/>
</dbReference>
<dbReference type="EMBL" id="KZ613900">
    <property type="protein sequence ID" value="PMD52583.1"/>
    <property type="molecule type" value="Genomic_DNA"/>
</dbReference>
<dbReference type="SUPFAM" id="SSF52172">
    <property type="entry name" value="CheY-like"/>
    <property type="match status" value="1"/>
</dbReference>
<evidence type="ECO:0000256" key="13">
    <source>
        <dbReference type="SAM" id="MobiDB-lite"/>
    </source>
</evidence>
<dbReference type="PROSITE" id="PS50112">
    <property type="entry name" value="PAS"/>
    <property type="match status" value="1"/>
</dbReference>
<dbReference type="InterPro" id="IPR011006">
    <property type="entry name" value="CheY-like_superfamily"/>
</dbReference>
<dbReference type="Pfam" id="PF00360">
    <property type="entry name" value="PHY"/>
    <property type="match status" value="1"/>
</dbReference>
<feature type="region of interest" description="Disordered" evidence="13">
    <location>
        <begin position="1011"/>
        <end position="1067"/>
    </location>
</feature>
<dbReference type="PRINTS" id="PR01033">
    <property type="entry name" value="PHYTOCHROME"/>
</dbReference>
<dbReference type="SMART" id="SM00448">
    <property type="entry name" value="REC"/>
    <property type="match status" value="1"/>
</dbReference>
<dbReference type="PROSITE" id="PS50110">
    <property type="entry name" value="RESPONSE_REGULATORY"/>
    <property type="match status" value="1"/>
</dbReference>
<dbReference type="Gene3D" id="3.30.450.20">
    <property type="entry name" value="PAS domain"/>
    <property type="match status" value="1"/>
</dbReference>
<dbReference type="GO" id="GO:0005524">
    <property type="term" value="F:ATP binding"/>
    <property type="evidence" value="ECO:0007669"/>
    <property type="project" value="UniProtKB-KW"/>
</dbReference>
<dbReference type="InterPro" id="IPR013515">
    <property type="entry name" value="Phytochrome_cen-reg"/>
</dbReference>
<feature type="compositionally biased region" description="Basic and acidic residues" evidence="13">
    <location>
        <begin position="68"/>
        <end position="77"/>
    </location>
</feature>
<dbReference type="SUPFAM" id="SSF47384">
    <property type="entry name" value="Homodimeric domain of signal transducing histidine kinase"/>
    <property type="match status" value="1"/>
</dbReference>
<keyword evidence="6" id="KW-0547">Nucleotide-binding</keyword>
<feature type="modified residue" description="4-aspartylphosphate" evidence="12">
    <location>
        <position position="1120"/>
    </location>
</feature>
<dbReference type="GO" id="GO:0000155">
    <property type="term" value="F:phosphorelay sensor kinase activity"/>
    <property type="evidence" value="ECO:0007669"/>
    <property type="project" value="InterPro"/>
</dbReference>
<dbReference type="STRING" id="1095630.A0A2J6SPD6"/>
<evidence type="ECO:0000256" key="10">
    <source>
        <dbReference type="ARBA" id="ARBA00023012"/>
    </source>
</evidence>
<keyword evidence="7 18" id="KW-0418">Kinase</keyword>
<dbReference type="InterPro" id="IPR036097">
    <property type="entry name" value="HisK_dim/P_sf"/>
</dbReference>
<dbReference type="InterPro" id="IPR003661">
    <property type="entry name" value="HisK_dim/P_dom"/>
</dbReference>
<dbReference type="InParanoid" id="A0A2J6SPD6"/>
<dbReference type="SUPFAM" id="SSF55781">
    <property type="entry name" value="GAF domain-like"/>
    <property type="match status" value="2"/>
</dbReference>
<dbReference type="PANTHER" id="PTHR43065:SF10">
    <property type="entry name" value="PEROXIDE STRESS-ACTIVATED HISTIDINE KINASE MAK3"/>
    <property type="match status" value="1"/>
</dbReference>
<evidence type="ECO:0000256" key="3">
    <source>
        <dbReference type="ARBA" id="ARBA00022553"/>
    </source>
</evidence>
<evidence type="ECO:0000313" key="18">
    <source>
        <dbReference type="EMBL" id="PMD52583.1"/>
    </source>
</evidence>
<feature type="domain" description="Response regulatory" evidence="16">
    <location>
        <begin position="1069"/>
        <end position="1196"/>
    </location>
</feature>
<evidence type="ECO:0000256" key="2">
    <source>
        <dbReference type="ARBA" id="ARBA00022543"/>
    </source>
</evidence>
<keyword evidence="2" id="KW-0600">Photoreceptor protein</keyword>
<keyword evidence="11" id="KW-0675">Receptor</keyword>
<evidence type="ECO:0000259" key="14">
    <source>
        <dbReference type="PROSITE" id="PS50046"/>
    </source>
</evidence>
<accession>A0A2J6SPD6</accession>
<feature type="region of interest" description="Disordered" evidence="13">
    <location>
        <begin position="966"/>
        <end position="991"/>
    </location>
</feature>
<evidence type="ECO:0000256" key="4">
    <source>
        <dbReference type="ARBA" id="ARBA00022606"/>
    </source>
</evidence>
<dbReference type="InterPro" id="IPR000014">
    <property type="entry name" value="PAS"/>
</dbReference>
<dbReference type="SUPFAM" id="SSF55785">
    <property type="entry name" value="PYP-like sensor domain (PAS domain)"/>
    <property type="match status" value="1"/>
</dbReference>
<organism evidence="18 19">
    <name type="scientific">Hyaloscypha bicolor E</name>
    <dbReference type="NCBI Taxonomy" id="1095630"/>
    <lineage>
        <taxon>Eukaryota</taxon>
        <taxon>Fungi</taxon>
        <taxon>Dikarya</taxon>
        <taxon>Ascomycota</taxon>
        <taxon>Pezizomycotina</taxon>
        <taxon>Leotiomycetes</taxon>
        <taxon>Helotiales</taxon>
        <taxon>Hyaloscyphaceae</taxon>
        <taxon>Hyaloscypha</taxon>
        <taxon>Hyaloscypha bicolor</taxon>
    </lineage>
</organism>
<keyword evidence="9" id="KW-0157">Chromophore</keyword>
<proteinExistence type="predicted"/>
<dbReference type="Gene3D" id="3.30.565.10">
    <property type="entry name" value="Histidine kinase-like ATPase, C-terminal domain"/>
    <property type="match status" value="1"/>
</dbReference>
<feature type="region of interest" description="Disordered" evidence="13">
    <location>
        <begin position="53"/>
        <end position="98"/>
    </location>
</feature>
<dbReference type="Gene3D" id="3.40.50.2300">
    <property type="match status" value="1"/>
</dbReference>
<evidence type="ECO:0000259" key="17">
    <source>
        <dbReference type="PROSITE" id="PS50112"/>
    </source>
</evidence>
<dbReference type="Pfam" id="PF00512">
    <property type="entry name" value="HisKA"/>
    <property type="match status" value="1"/>
</dbReference>
<keyword evidence="3 12" id="KW-0597">Phosphoprotein</keyword>
<evidence type="ECO:0000259" key="16">
    <source>
        <dbReference type="PROSITE" id="PS50110"/>
    </source>
</evidence>
<evidence type="ECO:0000256" key="1">
    <source>
        <dbReference type="ARBA" id="ARBA00011738"/>
    </source>
</evidence>
<feature type="domain" description="Phytochrome chromophore attachment site" evidence="14">
    <location>
        <begin position="356"/>
        <end position="496"/>
    </location>
</feature>
<feature type="domain" description="PAS" evidence="17">
    <location>
        <begin position="174"/>
        <end position="226"/>
    </location>
</feature>
<dbReference type="SUPFAM" id="SSF55874">
    <property type="entry name" value="ATPase domain of HSP90 chaperone/DNA topoisomerase II/histidine kinase"/>
    <property type="match status" value="1"/>
</dbReference>
<dbReference type="CDD" id="cd17546">
    <property type="entry name" value="REC_hyHK_CKI1_RcsC-like"/>
    <property type="match status" value="1"/>
</dbReference>
<feature type="compositionally biased region" description="Polar residues" evidence="13">
    <location>
        <begin position="1023"/>
        <end position="1035"/>
    </location>
</feature>
<dbReference type="Pfam" id="PF00072">
    <property type="entry name" value="Response_reg"/>
    <property type="match status" value="1"/>
</dbReference>
<dbReference type="SMART" id="SM00387">
    <property type="entry name" value="HATPase_c"/>
    <property type="match status" value="1"/>
</dbReference>
<name>A0A2J6SPD6_9HELO</name>
<dbReference type="GO" id="GO:0006355">
    <property type="term" value="P:regulation of DNA-templated transcription"/>
    <property type="evidence" value="ECO:0007669"/>
    <property type="project" value="InterPro"/>
</dbReference>
<dbReference type="InterPro" id="IPR005467">
    <property type="entry name" value="His_kinase_dom"/>
</dbReference>
<feature type="domain" description="Histidine kinase" evidence="15">
    <location>
        <begin position="731"/>
        <end position="963"/>
    </location>
</feature>
<keyword evidence="4" id="KW-0716">Sensory transduction</keyword>
<dbReference type="InterPro" id="IPR036890">
    <property type="entry name" value="HATPase_C_sf"/>
</dbReference>
<evidence type="ECO:0000256" key="9">
    <source>
        <dbReference type="ARBA" id="ARBA00022991"/>
    </source>
</evidence>
<gene>
    <name evidence="18" type="ORF">K444DRAFT_600710</name>
</gene>
<keyword evidence="5" id="KW-0808">Transferase</keyword>
<keyword evidence="10" id="KW-0902">Two-component regulatory system</keyword>
<dbReference type="AlphaFoldDB" id="A0A2J6SPD6"/>
<dbReference type="Pfam" id="PF01590">
    <property type="entry name" value="GAF"/>
    <property type="match status" value="1"/>
</dbReference>
<dbReference type="RefSeq" id="XP_024729487.1">
    <property type="nucleotide sequence ID" value="XM_024878635.1"/>
</dbReference>
<dbReference type="InterPro" id="IPR001789">
    <property type="entry name" value="Sig_transdc_resp-reg_receiver"/>
</dbReference>
<keyword evidence="19" id="KW-1185">Reference proteome</keyword>
<reference evidence="18 19" key="1">
    <citation type="submission" date="2016-04" db="EMBL/GenBank/DDBJ databases">
        <title>A degradative enzymes factory behind the ericoid mycorrhizal symbiosis.</title>
        <authorList>
            <consortium name="DOE Joint Genome Institute"/>
            <person name="Martino E."/>
            <person name="Morin E."/>
            <person name="Grelet G."/>
            <person name="Kuo A."/>
            <person name="Kohler A."/>
            <person name="Daghino S."/>
            <person name="Barry K."/>
            <person name="Choi C."/>
            <person name="Cichocki N."/>
            <person name="Clum A."/>
            <person name="Copeland A."/>
            <person name="Hainaut M."/>
            <person name="Haridas S."/>
            <person name="Labutti K."/>
            <person name="Lindquist E."/>
            <person name="Lipzen A."/>
            <person name="Khouja H.-R."/>
            <person name="Murat C."/>
            <person name="Ohm R."/>
            <person name="Olson A."/>
            <person name="Spatafora J."/>
            <person name="Veneault-Fourrey C."/>
            <person name="Henrissat B."/>
            <person name="Grigoriev I."/>
            <person name="Martin F."/>
            <person name="Perotto S."/>
        </authorList>
    </citation>
    <scope>NUCLEOTIDE SEQUENCE [LARGE SCALE GENOMIC DNA]</scope>
    <source>
        <strain evidence="18 19">E</strain>
    </source>
</reference>
<evidence type="ECO:0000256" key="5">
    <source>
        <dbReference type="ARBA" id="ARBA00022679"/>
    </source>
</evidence>
<dbReference type="InterPro" id="IPR001294">
    <property type="entry name" value="Phytochrome"/>
</dbReference>
<dbReference type="Proteomes" id="UP000235371">
    <property type="component" value="Unassembled WGS sequence"/>
</dbReference>
<feature type="compositionally biased region" description="Low complexity" evidence="13">
    <location>
        <begin position="1037"/>
        <end position="1057"/>
    </location>
</feature>
<dbReference type="InterPro" id="IPR003594">
    <property type="entry name" value="HATPase_dom"/>
</dbReference>
<keyword evidence="8" id="KW-0067">ATP-binding</keyword>
<evidence type="ECO:0000259" key="15">
    <source>
        <dbReference type="PROSITE" id="PS50109"/>
    </source>
</evidence>
<comment type="subunit">
    <text evidence="1">Homodimer.</text>
</comment>
<dbReference type="GO" id="GO:0009584">
    <property type="term" value="P:detection of visible light"/>
    <property type="evidence" value="ECO:0007669"/>
    <property type="project" value="InterPro"/>
</dbReference>
<evidence type="ECO:0000256" key="11">
    <source>
        <dbReference type="ARBA" id="ARBA00023170"/>
    </source>
</evidence>
<dbReference type="InterPro" id="IPR035965">
    <property type="entry name" value="PAS-like_dom_sf"/>
</dbReference>
<dbReference type="InterPro" id="IPR013654">
    <property type="entry name" value="PAS_2"/>
</dbReference>
<dbReference type="Pfam" id="PF02518">
    <property type="entry name" value="HATPase_c"/>
    <property type="match status" value="1"/>
</dbReference>
<dbReference type="InterPro" id="IPR016132">
    <property type="entry name" value="Phyto_chromo_attachment"/>
</dbReference>
<dbReference type="PROSITE" id="PS50046">
    <property type="entry name" value="PHYTOCHROME_2"/>
    <property type="match status" value="1"/>
</dbReference>
<dbReference type="GeneID" id="36586712"/>
<dbReference type="OrthoDB" id="2015534at2759"/>
<evidence type="ECO:0000256" key="7">
    <source>
        <dbReference type="ARBA" id="ARBA00022777"/>
    </source>
</evidence>
<dbReference type="Gene3D" id="1.10.287.130">
    <property type="match status" value="1"/>
</dbReference>
<dbReference type="PROSITE" id="PS50109">
    <property type="entry name" value="HIS_KIN"/>
    <property type="match status" value="1"/>
</dbReference>
<dbReference type="Gene3D" id="3.30.450.270">
    <property type="match status" value="1"/>
</dbReference>
<dbReference type="PANTHER" id="PTHR43065">
    <property type="entry name" value="SENSOR HISTIDINE KINASE"/>
    <property type="match status" value="1"/>
</dbReference>
<dbReference type="Gene3D" id="3.30.450.40">
    <property type="match status" value="1"/>
</dbReference>
<dbReference type="GO" id="GO:0009881">
    <property type="term" value="F:photoreceptor activity"/>
    <property type="evidence" value="ECO:0007669"/>
    <property type="project" value="UniProtKB-KW"/>
</dbReference>
<evidence type="ECO:0000256" key="6">
    <source>
        <dbReference type="ARBA" id="ARBA00022741"/>
    </source>
</evidence>
<dbReference type="InterPro" id="IPR043150">
    <property type="entry name" value="Phytochrome_PHY_sf"/>
</dbReference>
<dbReference type="InterPro" id="IPR029016">
    <property type="entry name" value="GAF-like_dom_sf"/>
</dbReference>
<evidence type="ECO:0000256" key="12">
    <source>
        <dbReference type="PROSITE-ProRule" id="PRU00169"/>
    </source>
</evidence>
<dbReference type="CDD" id="cd00082">
    <property type="entry name" value="HisKA"/>
    <property type="match status" value="1"/>
</dbReference>
<evidence type="ECO:0000256" key="8">
    <source>
        <dbReference type="ARBA" id="ARBA00022840"/>
    </source>
</evidence>
<protein>
    <submittedName>
        <fullName evidence="18">Putative phytochrome-like histidine kinase PHY2p</fullName>
    </submittedName>
</protein>
<dbReference type="Pfam" id="PF08446">
    <property type="entry name" value="PAS_2"/>
    <property type="match status" value="1"/>
</dbReference>
<evidence type="ECO:0000313" key="19">
    <source>
        <dbReference type="Proteomes" id="UP000235371"/>
    </source>
</evidence>